<evidence type="ECO:0000313" key="1">
    <source>
        <dbReference type="EMBL" id="CAH1780895.1"/>
    </source>
</evidence>
<comment type="caution">
    <text evidence="1">The sequence shown here is derived from an EMBL/GenBank/DDBJ whole genome shotgun (WGS) entry which is preliminary data.</text>
</comment>
<proteinExistence type="predicted"/>
<keyword evidence="2" id="KW-1185">Reference proteome</keyword>
<sequence length="367" mass="42203">MLSKFGIVVIVIISFQSIIYMGIYMYSTLHVPLIKANSTAAHKKRSSGYIRSGFNDSDTKFLTIFTTFSERELPRFRIQNNTLCNYEKFPKHLTERAIFASDGFHLRRDGKCWLETVSNKNDSDWNIINLEPHMTAAGRPVLRQMFIETQKRFNTDLYMYSNGDILFHVEKLITSLEEVKRFTEAHNIRRFIVFGARHEAKFYNSASNGTVELMSGLDDEITQRGQGTKLGRLDAQDYFITSETSFPWDAVPDYVISLPAFDNWLLMFSNKADIATFDITATNLAVHQAGVPKFEDNNYQKSMSSNRKLWNESIISYVGSGLNCCKWKTVYKESKVIMVKNPAFNKNCIAKLKIPVENLLDEKIFES</sequence>
<dbReference type="Proteomes" id="UP000749559">
    <property type="component" value="Unassembled WGS sequence"/>
</dbReference>
<gene>
    <name evidence="1" type="ORF">OFUS_LOCUS7530</name>
</gene>
<protein>
    <submittedName>
        <fullName evidence="1">Uncharacterized protein</fullName>
    </submittedName>
</protein>
<dbReference type="AlphaFoldDB" id="A0A8J1Y1J3"/>
<accession>A0A8J1Y1J3</accession>
<organism evidence="1 2">
    <name type="scientific">Owenia fusiformis</name>
    <name type="common">Polychaete worm</name>
    <dbReference type="NCBI Taxonomy" id="6347"/>
    <lineage>
        <taxon>Eukaryota</taxon>
        <taxon>Metazoa</taxon>
        <taxon>Spiralia</taxon>
        <taxon>Lophotrochozoa</taxon>
        <taxon>Annelida</taxon>
        <taxon>Polychaeta</taxon>
        <taxon>Sedentaria</taxon>
        <taxon>Canalipalpata</taxon>
        <taxon>Sabellida</taxon>
        <taxon>Oweniida</taxon>
        <taxon>Oweniidae</taxon>
        <taxon>Owenia</taxon>
    </lineage>
</organism>
<reference evidence="1" key="1">
    <citation type="submission" date="2022-03" db="EMBL/GenBank/DDBJ databases">
        <authorList>
            <person name="Martin C."/>
        </authorList>
    </citation>
    <scope>NUCLEOTIDE SEQUENCE</scope>
</reference>
<evidence type="ECO:0000313" key="2">
    <source>
        <dbReference type="Proteomes" id="UP000749559"/>
    </source>
</evidence>
<dbReference type="OrthoDB" id="6046730at2759"/>
<name>A0A8J1Y1J3_OWEFU</name>
<dbReference type="EMBL" id="CAIIXF020000004">
    <property type="protein sequence ID" value="CAH1780895.1"/>
    <property type="molecule type" value="Genomic_DNA"/>
</dbReference>